<dbReference type="SUPFAM" id="SSF46785">
    <property type="entry name" value="Winged helix' DNA-binding domain"/>
    <property type="match status" value="1"/>
</dbReference>
<dbReference type="PANTHER" id="PTHR33164">
    <property type="entry name" value="TRANSCRIPTIONAL REGULATOR, MARR FAMILY"/>
    <property type="match status" value="1"/>
</dbReference>
<protein>
    <submittedName>
        <fullName evidence="2">MarR family transcriptional regulator</fullName>
    </submittedName>
</protein>
<dbReference type="Pfam" id="PF01047">
    <property type="entry name" value="MarR"/>
    <property type="match status" value="1"/>
</dbReference>
<keyword evidence="3" id="KW-1185">Reference proteome</keyword>
<dbReference type="NCBIfam" id="TIGR02337">
    <property type="entry name" value="HpaR"/>
    <property type="match status" value="1"/>
</dbReference>
<accession>A0A5E4W2H6</accession>
<dbReference type="PROSITE" id="PS50995">
    <property type="entry name" value="HTH_MARR_2"/>
    <property type="match status" value="1"/>
</dbReference>
<proteinExistence type="predicted"/>
<evidence type="ECO:0000313" key="2">
    <source>
        <dbReference type="EMBL" id="VVE18353.1"/>
    </source>
</evidence>
<name>A0A5E4W2H6_9BURK</name>
<reference evidence="2 3" key="1">
    <citation type="submission" date="2019-08" db="EMBL/GenBank/DDBJ databases">
        <authorList>
            <person name="Peeters C."/>
        </authorList>
    </citation>
    <scope>NUCLEOTIDE SEQUENCE [LARGE SCALE GENOMIC DNA]</scope>
    <source>
        <strain evidence="2 3">LMG 30175</strain>
    </source>
</reference>
<dbReference type="AlphaFoldDB" id="A0A5E4W2H6"/>
<dbReference type="GO" id="GO:0045892">
    <property type="term" value="P:negative regulation of DNA-templated transcription"/>
    <property type="evidence" value="ECO:0007669"/>
    <property type="project" value="InterPro"/>
</dbReference>
<dbReference type="InterPro" id="IPR000835">
    <property type="entry name" value="HTH_MarR-typ"/>
</dbReference>
<dbReference type="InterPro" id="IPR039422">
    <property type="entry name" value="MarR/SlyA-like"/>
</dbReference>
<dbReference type="RefSeq" id="WP_150697764.1">
    <property type="nucleotide sequence ID" value="NZ_CABPRZ010000011.1"/>
</dbReference>
<dbReference type="InterPro" id="IPR036388">
    <property type="entry name" value="WH-like_DNA-bd_sf"/>
</dbReference>
<dbReference type="Proteomes" id="UP000414233">
    <property type="component" value="Unassembled WGS sequence"/>
</dbReference>
<dbReference type="PANTHER" id="PTHR33164:SF13">
    <property type="entry name" value="4-HYDROXYPHENYLACETATE CATABOLISM PROTEIN"/>
    <property type="match status" value="1"/>
</dbReference>
<dbReference type="SMART" id="SM00347">
    <property type="entry name" value="HTH_MARR"/>
    <property type="match status" value="1"/>
</dbReference>
<dbReference type="OrthoDB" id="8588347at2"/>
<dbReference type="Gene3D" id="1.10.10.10">
    <property type="entry name" value="Winged helix-like DNA-binding domain superfamily/Winged helix DNA-binding domain"/>
    <property type="match status" value="1"/>
</dbReference>
<dbReference type="GO" id="GO:0006950">
    <property type="term" value="P:response to stress"/>
    <property type="evidence" value="ECO:0007669"/>
    <property type="project" value="TreeGrafter"/>
</dbReference>
<feature type="domain" description="HTH marR-type" evidence="1">
    <location>
        <begin position="7"/>
        <end position="141"/>
    </location>
</feature>
<evidence type="ECO:0000259" key="1">
    <source>
        <dbReference type="PROSITE" id="PS50995"/>
    </source>
</evidence>
<evidence type="ECO:0000313" key="3">
    <source>
        <dbReference type="Proteomes" id="UP000414233"/>
    </source>
</evidence>
<organism evidence="2 3">
    <name type="scientific">Pandoraea terrae</name>
    <dbReference type="NCBI Taxonomy" id="1537710"/>
    <lineage>
        <taxon>Bacteria</taxon>
        <taxon>Pseudomonadati</taxon>
        <taxon>Pseudomonadota</taxon>
        <taxon>Betaproteobacteria</taxon>
        <taxon>Burkholderiales</taxon>
        <taxon>Burkholderiaceae</taxon>
        <taxon>Pandoraea</taxon>
    </lineage>
</organism>
<sequence length="166" mass="18801">MTGEFEHRNLSMVLLQSREAVMGLFRPLLKPFDLTEQQWRVIRAINDSDTGEMEIGQIARECCILSPSLSGMLERMDGAALIKRRRVAADQRKVMVSLTPASRQLVKKLGPQVEARYRYLETCVGRETLAEIYRLLDVVREALPPEVVADAPGAPVKPRRRRTAVE</sequence>
<dbReference type="GO" id="GO:0003677">
    <property type="term" value="F:DNA binding"/>
    <property type="evidence" value="ECO:0007669"/>
    <property type="project" value="InterPro"/>
</dbReference>
<dbReference type="InterPro" id="IPR036390">
    <property type="entry name" value="WH_DNA-bd_sf"/>
</dbReference>
<dbReference type="EMBL" id="CABPRZ010000011">
    <property type="protein sequence ID" value="VVE18353.1"/>
    <property type="molecule type" value="Genomic_DNA"/>
</dbReference>
<dbReference type="InterPro" id="IPR012712">
    <property type="entry name" value="HpaR/FarR"/>
</dbReference>
<gene>
    <name evidence="2" type="ORF">PTE30175_02914</name>
</gene>
<dbReference type="GO" id="GO:0003700">
    <property type="term" value="F:DNA-binding transcription factor activity"/>
    <property type="evidence" value="ECO:0007669"/>
    <property type="project" value="InterPro"/>
</dbReference>